<dbReference type="AlphaFoldDB" id="A0A2I0KFI3"/>
<accession>A0A2I0KFI3</accession>
<gene>
    <name evidence="1" type="ORF">CRG98_012343</name>
</gene>
<comment type="caution">
    <text evidence="1">The sequence shown here is derived from an EMBL/GenBank/DDBJ whole genome shotgun (WGS) entry which is preliminary data.</text>
</comment>
<reference evidence="1 2" key="1">
    <citation type="submission" date="2017-11" db="EMBL/GenBank/DDBJ databases">
        <title>De-novo sequencing of pomegranate (Punica granatum L.) genome.</title>
        <authorList>
            <person name="Akparov Z."/>
            <person name="Amiraslanov A."/>
            <person name="Hajiyeva S."/>
            <person name="Abbasov M."/>
            <person name="Kaur K."/>
            <person name="Hamwieh A."/>
            <person name="Solovyev V."/>
            <person name="Salamov A."/>
            <person name="Braich B."/>
            <person name="Kosarev P."/>
            <person name="Mahmoud A."/>
            <person name="Hajiyev E."/>
            <person name="Babayeva S."/>
            <person name="Izzatullayeva V."/>
            <person name="Mammadov A."/>
            <person name="Mammadov A."/>
            <person name="Sharifova S."/>
            <person name="Ojaghi J."/>
            <person name="Eynullazada K."/>
            <person name="Bayramov B."/>
            <person name="Abdulazimova A."/>
            <person name="Shahmuradov I."/>
        </authorList>
    </citation>
    <scope>NUCLEOTIDE SEQUENCE [LARGE SCALE GENOMIC DNA]</scope>
    <source>
        <strain evidence="2">cv. AG2017</strain>
        <tissue evidence="1">Leaf</tissue>
    </source>
</reference>
<evidence type="ECO:0000313" key="2">
    <source>
        <dbReference type="Proteomes" id="UP000233551"/>
    </source>
</evidence>
<protein>
    <submittedName>
        <fullName evidence="1">Uncharacterized protein</fullName>
    </submittedName>
</protein>
<proteinExistence type="predicted"/>
<keyword evidence="2" id="KW-1185">Reference proteome</keyword>
<dbReference type="Proteomes" id="UP000233551">
    <property type="component" value="Unassembled WGS sequence"/>
</dbReference>
<dbReference type="EMBL" id="PGOL01000623">
    <property type="protein sequence ID" value="PKI67271.1"/>
    <property type="molecule type" value="Genomic_DNA"/>
</dbReference>
<sequence length="150" mass="16356">MPLKSSFHTSIELMTGNFEDPSNQSGYGLFMGIPAARKRAAELNCKEDYSETSGQEARWLGSLVGNSRSSRESTTATCQLRELGEDVEQLNGCTREGKRRSCRGLVAAEEGGVRKKGKGGVHSNLLSQSRMSRRCRAVTSGPSEIFLSYS</sequence>
<name>A0A2I0KFI3_PUNGR</name>
<organism evidence="1 2">
    <name type="scientific">Punica granatum</name>
    <name type="common">Pomegranate</name>
    <dbReference type="NCBI Taxonomy" id="22663"/>
    <lineage>
        <taxon>Eukaryota</taxon>
        <taxon>Viridiplantae</taxon>
        <taxon>Streptophyta</taxon>
        <taxon>Embryophyta</taxon>
        <taxon>Tracheophyta</taxon>
        <taxon>Spermatophyta</taxon>
        <taxon>Magnoliopsida</taxon>
        <taxon>eudicotyledons</taxon>
        <taxon>Gunneridae</taxon>
        <taxon>Pentapetalae</taxon>
        <taxon>rosids</taxon>
        <taxon>malvids</taxon>
        <taxon>Myrtales</taxon>
        <taxon>Lythraceae</taxon>
        <taxon>Punica</taxon>
    </lineage>
</organism>
<evidence type="ECO:0000313" key="1">
    <source>
        <dbReference type="EMBL" id="PKI67271.1"/>
    </source>
</evidence>